<evidence type="ECO:0000259" key="6">
    <source>
        <dbReference type="Pfam" id="PF02826"/>
    </source>
</evidence>
<dbReference type="InterPro" id="IPR029753">
    <property type="entry name" value="D-isomer_DH_CS"/>
</dbReference>
<dbReference type="GO" id="GO:0003714">
    <property type="term" value="F:transcription corepressor activity"/>
    <property type="evidence" value="ECO:0007669"/>
    <property type="project" value="InterPro"/>
</dbReference>
<dbReference type="EC" id="1.1.1.29" evidence="7"/>
<evidence type="ECO:0000256" key="4">
    <source>
        <dbReference type="RuleBase" id="RU003719"/>
    </source>
</evidence>
<dbReference type="GO" id="GO:0051287">
    <property type="term" value="F:NAD binding"/>
    <property type="evidence" value="ECO:0007669"/>
    <property type="project" value="InterPro"/>
</dbReference>
<dbReference type="EMBL" id="CP015079">
    <property type="protein sequence ID" value="ANH38250.1"/>
    <property type="molecule type" value="Genomic_DNA"/>
</dbReference>
<evidence type="ECO:0000256" key="2">
    <source>
        <dbReference type="ARBA" id="ARBA00023002"/>
    </source>
</evidence>
<dbReference type="Pfam" id="PF02826">
    <property type="entry name" value="2-Hacid_dh_C"/>
    <property type="match status" value="1"/>
</dbReference>
<evidence type="ECO:0000313" key="8">
    <source>
        <dbReference type="Proteomes" id="UP000077868"/>
    </source>
</evidence>
<reference evidence="7 8" key="1">
    <citation type="submission" date="2016-03" db="EMBL/GenBank/DDBJ databases">
        <title>Complete genome sequence of a soil Actinobacterium, Nocardioides dokdonensis FR1436.</title>
        <authorList>
            <person name="Kwon S.-K."/>
            <person name="Kim K."/>
            <person name="Kim J.F."/>
        </authorList>
    </citation>
    <scope>NUCLEOTIDE SEQUENCE [LARGE SCALE GENOMIC DNA]</scope>
    <source>
        <strain evidence="7 8">FR1436</strain>
    </source>
</reference>
<organism evidence="7 8">
    <name type="scientific">Nocardioides dokdonensis FR1436</name>
    <dbReference type="NCBI Taxonomy" id="1300347"/>
    <lineage>
        <taxon>Bacteria</taxon>
        <taxon>Bacillati</taxon>
        <taxon>Actinomycetota</taxon>
        <taxon>Actinomycetes</taxon>
        <taxon>Propionibacteriales</taxon>
        <taxon>Nocardioidaceae</taxon>
        <taxon>Nocardioides</taxon>
    </lineage>
</organism>
<dbReference type="InterPro" id="IPR043322">
    <property type="entry name" value="CtBP"/>
</dbReference>
<dbReference type="InterPro" id="IPR006139">
    <property type="entry name" value="D-isomer_2_OHA_DH_cat_dom"/>
</dbReference>
<keyword evidence="3" id="KW-0520">NAD</keyword>
<dbReference type="RefSeq" id="WP_068108449.1">
    <property type="nucleotide sequence ID" value="NZ_CP015079.1"/>
</dbReference>
<evidence type="ECO:0000259" key="5">
    <source>
        <dbReference type="Pfam" id="PF00389"/>
    </source>
</evidence>
<feature type="domain" description="D-isomer specific 2-hydroxyacid dehydrogenase catalytic" evidence="5">
    <location>
        <begin position="16"/>
        <end position="315"/>
    </location>
</feature>
<dbReference type="STRING" id="1300347.I601_1819"/>
<dbReference type="PATRIC" id="fig|1300347.3.peg.1821"/>
<dbReference type="InterPro" id="IPR050418">
    <property type="entry name" value="D-iso_2-hydroxyacid_DH_PdxB"/>
</dbReference>
<dbReference type="CDD" id="cd05299">
    <property type="entry name" value="CtBP_dh"/>
    <property type="match status" value="1"/>
</dbReference>
<comment type="similarity">
    <text evidence="1 4">Belongs to the D-isomer specific 2-hydroxyacid dehydrogenase family.</text>
</comment>
<dbReference type="Proteomes" id="UP000077868">
    <property type="component" value="Chromosome"/>
</dbReference>
<dbReference type="GO" id="GO:0008465">
    <property type="term" value="F:hydroxypyruvate reductase (NADH) activity"/>
    <property type="evidence" value="ECO:0007669"/>
    <property type="project" value="UniProtKB-EC"/>
</dbReference>
<dbReference type="SUPFAM" id="SSF51735">
    <property type="entry name" value="NAD(P)-binding Rossmann-fold domains"/>
    <property type="match status" value="1"/>
</dbReference>
<dbReference type="KEGG" id="ndk:I601_1819"/>
<feature type="domain" description="D-isomer specific 2-hydroxyacid dehydrogenase NAD-binding" evidence="6">
    <location>
        <begin position="110"/>
        <end position="284"/>
    </location>
</feature>
<accession>A0A1A9GKP3</accession>
<dbReference type="InterPro" id="IPR006140">
    <property type="entry name" value="D-isomer_DH_NAD-bd"/>
</dbReference>
<sequence length="328" mass="34201">MSRPVAVYTDVTELDPAPGVALLEQAGFEVRVLDESDPDRVAALAADASVLLIGYSVVDAALLDRLPQLRLVCTQSAGVDTVDLAAAAARGVQVAHVPDGATDDVAGHALAMALALVRGLPFLDRQVREGQWDGTSEPLRRLSSVRLGVVGMGRIGRRLATMALPLFGEVVGHDPVPGTQHWPDGVRSASFDDLLAEVDVLSLHLPLTDGTRSLLGAPQLARMRPDALLVNVSRGGLVDHDALLAALDDGRLAGAALDVLPVEPPPADSVVLRHPRVLLTPHAAYLSPDSAAAYVRTQAENAVAWRDTGRALHVVGPAPGPVASGHPG</sequence>
<dbReference type="Gene3D" id="3.40.50.720">
    <property type="entry name" value="NAD(P)-binding Rossmann-like Domain"/>
    <property type="match status" value="2"/>
</dbReference>
<protein>
    <submittedName>
        <fullName evidence="7">Glycerate dehydrogenase</fullName>
        <ecNumber evidence="7">1.1.1.29</ecNumber>
    </submittedName>
</protein>
<name>A0A1A9GKP3_9ACTN</name>
<dbReference type="PANTHER" id="PTHR43761:SF1">
    <property type="entry name" value="D-ISOMER SPECIFIC 2-HYDROXYACID DEHYDROGENASE CATALYTIC DOMAIN-CONTAINING PROTEIN-RELATED"/>
    <property type="match status" value="1"/>
</dbReference>
<evidence type="ECO:0000256" key="3">
    <source>
        <dbReference type="ARBA" id="ARBA00023027"/>
    </source>
</evidence>
<dbReference type="InterPro" id="IPR029752">
    <property type="entry name" value="D-isomer_DH_CS1"/>
</dbReference>
<dbReference type="PANTHER" id="PTHR43761">
    <property type="entry name" value="D-ISOMER SPECIFIC 2-HYDROXYACID DEHYDROGENASE FAMILY PROTEIN (AFU_ORTHOLOGUE AFUA_1G13630)"/>
    <property type="match status" value="1"/>
</dbReference>
<dbReference type="Pfam" id="PF00389">
    <property type="entry name" value="2-Hacid_dh"/>
    <property type="match status" value="1"/>
</dbReference>
<keyword evidence="2 4" id="KW-0560">Oxidoreductase</keyword>
<dbReference type="PROSITE" id="PS00065">
    <property type="entry name" value="D_2_HYDROXYACID_DH_1"/>
    <property type="match status" value="1"/>
</dbReference>
<dbReference type="SUPFAM" id="SSF52283">
    <property type="entry name" value="Formate/glycerate dehydrogenase catalytic domain-like"/>
    <property type="match status" value="1"/>
</dbReference>
<gene>
    <name evidence="7" type="primary">hprA</name>
    <name evidence="7" type="ORF">I601_1819</name>
</gene>
<dbReference type="OrthoDB" id="9793626at2"/>
<evidence type="ECO:0000313" key="7">
    <source>
        <dbReference type="EMBL" id="ANH38250.1"/>
    </source>
</evidence>
<proteinExistence type="inferred from homology"/>
<keyword evidence="8" id="KW-1185">Reference proteome</keyword>
<dbReference type="PROSITE" id="PS00671">
    <property type="entry name" value="D_2_HYDROXYACID_DH_3"/>
    <property type="match status" value="1"/>
</dbReference>
<dbReference type="InterPro" id="IPR036291">
    <property type="entry name" value="NAD(P)-bd_dom_sf"/>
</dbReference>
<evidence type="ECO:0000256" key="1">
    <source>
        <dbReference type="ARBA" id="ARBA00005854"/>
    </source>
</evidence>
<dbReference type="AlphaFoldDB" id="A0A1A9GKP3"/>